<sequence length="133" mass="13966">MSDMTTYRILLAHAASALAADGDPDGAAMRQALLLAVHAGLHRPDGPGGGDWDLYTVAITEAVRDLGEPAALAAGLPDPAPDGAALRRDVAALVRRLAERYAAAAAGERGSPWRRLVWARVAHRLDDAVAELR</sequence>
<dbReference type="EMBL" id="BSDI01000038">
    <property type="protein sequence ID" value="GLI00929.1"/>
    <property type="molecule type" value="Genomic_DNA"/>
</dbReference>
<evidence type="ECO:0000313" key="1">
    <source>
        <dbReference type="EMBL" id="GLI00929.1"/>
    </source>
</evidence>
<gene>
    <name evidence="1" type="ORF">Pa4123_62050</name>
</gene>
<proteinExistence type="predicted"/>
<accession>A0ABQ5R2C1</accession>
<protein>
    <recommendedName>
        <fullName evidence="3">SAV-6107-like HEPN domain-containing protein</fullName>
    </recommendedName>
</protein>
<evidence type="ECO:0008006" key="3">
    <source>
        <dbReference type="Google" id="ProtNLM"/>
    </source>
</evidence>
<dbReference type="Proteomes" id="UP001144280">
    <property type="component" value="Unassembled WGS sequence"/>
</dbReference>
<organism evidence="1 2">
    <name type="scientific">Phytohabitans aurantiacus</name>
    <dbReference type="NCBI Taxonomy" id="3016789"/>
    <lineage>
        <taxon>Bacteria</taxon>
        <taxon>Bacillati</taxon>
        <taxon>Actinomycetota</taxon>
        <taxon>Actinomycetes</taxon>
        <taxon>Micromonosporales</taxon>
        <taxon>Micromonosporaceae</taxon>
    </lineage>
</organism>
<keyword evidence="2" id="KW-1185">Reference proteome</keyword>
<name>A0ABQ5R2C1_9ACTN</name>
<reference evidence="1" key="1">
    <citation type="submission" date="2022-12" db="EMBL/GenBank/DDBJ databases">
        <title>New Phytohabitans aurantiacus sp. RD004123 nov., an actinomycete isolated from soil.</title>
        <authorList>
            <person name="Triningsih D.W."/>
            <person name="Harunari E."/>
            <person name="Igarashi Y."/>
        </authorList>
    </citation>
    <scope>NUCLEOTIDE SEQUENCE</scope>
    <source>
        <strain evidence="1">RD004123</strain>
    </source>
</reference>
<evidence type="ECO:0000313" key="2">
    <source>
        <dbReference type="Proteomes" id="UP001144280"/>
    </source>
</evidence>
<comment type="caution">
    <text evidence="1">The sequence shown here is derived from an EMBL/GenBank/DDBJ whole genome shotgun (WGS) entry which is preliminary data.</text>
</comment>